<feature type="transmembrane region" description="Helical" evidence="2">
    <location>
        <begin position="12"/>
        <end position="31"/>
    </location>
</feature>
<feature type="compositionally biased region" description="Low complexity" evidence="1">
    <location>
        <begin position="84"/>
        <end position="93"/>
    </location>
</feature>
<feature type="non-terminal residue" evidence="3">
    <location>
        <position position="1"/>
    </location>
</feature>
<feature type="compositionally biased region" description="Basic residues" evidence="1">
    <location>
        <begin position="69"/>
        <end position="83"/>
    </location>
</feature>
<dbReference type="AlphaFoldDB" id="A0A1A7YEK9"/>
<reference evidence="3" key="1">
    <citation type="submission" date="2016-05" db="EMBL/GenBank/DDBJ databases">
        <authorList>
            <person name="Lavstsen T."/>
            <person name="Jespersen J.S."/>
        </authorList>
    </citation>
    <scope>NUCLEOTIDE SEQUENCE</scope>
    <source>
        <tissue evidence="3">Brain</tissue>
    </source>
</reference>
<organism evidence="3">
    <name type="scientific">Iconisemion striatum</name>
    <dbReference type="NCBI Taxonomy" id="60296"/>
    <lineage>
        <taxon>Eukaryota</taxon>
        <taxon>Metazoa</taxon>
        <taxon>Chordata</taxon>
        <taxon>Craniata</taxon>
        <taxon>Vertebrata</taxon>
        <taxon>Euteleostomi</taxon>
        <taxon>Actinopterygii</taxon>
        <taxon>Neopterygii</taxon>
        <taxon>Teleostei</taxon>
        <taxon>Neoteleostei</taxon>
        <taxon>Acanthomorphata</taxon>
        <taxon>Ovalentaria</taxon>
        <taxon>Atherinomorphae</taxon>
        <taxon>Cyprinodontiformes</taxon>
        <taxon>Nothobranchiidae</taxon>
        <taxon>Iconisemion</taxon>
    </lineage>
</organism>
<sequence>RSSQEWTKLDFCGCVTAISWIFFLFSSFLLLKLPNPHPDPQHALLLFSVHLSFHPSIYSSIHPSILHPSIHHSSSHPSIHHSSSHPSIHHSSS</sequence>
<keyword evidence="2" id="KW-0472">Membrane</keyword>
<feature type="region of interest" description="Disordered" evidence="1">
    <location>
        <begin position="69"/>
        <end position="93"/>
    </location>
</feature>
<name>A0A1A7YEK9_9TELE</name>
<reference evidence="3" key="2">
    <citation type="submission" date="2016-06" db="EMBL/GenBank/DDBJ databases">
        <title>The genome of a short-lived fish provides insights into sex chromosome evolution and the genetic control of aging.</title>
        <authorList>
            <person name="Reichwald K."/>
            <person name="Felder M."/>
            <person name="Petzold A."/>
            <person name="Koch P."/>
            <person name="Groth M."/>
            <person name="Platzer M."/>
        </authorList>
    </citation>
    <scope>NUCLEOTIDE SEQUENCE</scope>
    <source>
        <tissue evidence="3">Brain</tissue>
    </source>
</reference>
<evidence type="ECO:0000256" key="1">
    <source>
        <dbReference type="SAM" id="MobiDB-lite"/>
    </source>
</evidence>
<gene>
    <name evidence="3" type="primary">CABZ01023601.1</name>
</gene>
<accession>A0A1A7YEK9</accession>
<proteinExistence type="predicted"/>
<evidence type="ECO:0000313" key="3">
    <source>
        <dbReference type="EMBL" id="SBP28579.1"/>
    </source>
</evidence>
<keyword evidence="2" id="KW-1133">Transmembrane helix</keyword>
<evidence type="ECO:0000256" key="2">
    <source>
        <dbReference type="SAM" id="Phobius"/>
    </source>
</evidence>
<dbReference type="EMBL" id="HADX01006347">
    <property type="protein sequence ID" value="SBP28579.1"/>
    <property type="molecule type" value="Transcribed_RNA"/>
</dbReference>
<keyword evidence="2" id="KW-0812">Transmembrane</keyword>
<feature type="non-terminal residue" evidence="3">
    <location>
        <position position="93"/>
    </location>
</feature>
<protein>
    <submittedName>
        <fullName evidence="3">Uncharacterized protein</fullName>
    </submittedName>
</protein>